<dbReference type="OrthoDB" id="7472823at2"/>
<evidence type="ECO:0008006" key="4">
    <source>
        <dbReference type="Google" id="ProtNLM"/>
    </source>
</evidence>
<dbReference type="RefSeq" id="WP_135963478.1">
    <property type="nucleotide sequence ID" value="NZ_SRXT01000003.1"/>
</dbReference>
<feature type="chain" id="PRO_5020897423" description="Lipoprotein" evidence="1">
    <location>
        <begin position="25"/>
        <end position="119"/>
    </location>
</feature>
<evidence type="ECO:0000256" key="1">
    <source>
        <dbReference type="SAM" id="SignalP"/>
    </source>
</evidence>
<evidence type="ECO:0000313" key="3">
    <source>
        <dbReference type="Proteomes" id="UP000306147"/>
    </source>
</evidence>
<dbReference type="AlphaFoldDB" id="A0A4S1XF69"/>
<dbReference type="Proteomes" id="UP000306147">
    <property type="component" value="Unassembled WGS sequence"/>
</dbReference>
<keyword evidence="1" id="KW-0732">Signal</keyword>
<dbReference type="EMBL" id="SRXT01000003">
    <property type="protein sequence ID" value="TGX54240.1"/>
    <property type="molecule type" value="Genomic_DNA"/>
</dbReference>
<keyword evidence="3" id="KW-1185">Reference proteome</keyword>
<feature type="signal peptide" evidence="1">
    <location>
        <begin position="1"/>
        <end position="24"/>
    </location>
</feature>
<reference evidence="2 3" key="1">
    <citation type="submission" date="2019-04" db="EMBL/GenBank/DDBJ databases">
        <title>Sphingomonas psychrotolerans sp. nov., isolated from soil in the Tianshan Mountains, Xinjiang, China.</title>
        <authorList>
            <person name="Luo Y."/>
            <person name="Sheng H."/>
        </authorList>
    </citation>
    <scope>NUCLEOTIDE SEQUENCE [LARGE SCALE GENOMIC DNA]</scope>
    <source>
        <strain evidence="2 3">ZFGT-11</strain>
    </source>
</reference>
<accession>A0A4S1XF69</accession>
<proteinExistence type="predicted"/>
<sequence>MTNRIILSVLGALALAGCGSSGDAGGANAVADEANATGNAAGGQNVTAAVIAMSDRQRNVVFIRALLDADIDCQGVTSSERLPDRDGKPLWRANCSNKTAHMISITPDGTANIVSRTDR</sequence>
<comment type="caution">
    <text evidence="2">The sequence shown here is derived from an EMBL/GenBank/DDBJ whole genome shotgun (WGS) entry which is preliminary data.</text>
</comment>
<name>A0A4S1XF69_9SPHN</name>
<evidence type="ECO:0000313" key="2">
    <source>
        <dbReference type="EMBL" id="TGX54240.1"/>
    </source>
</evidence>
<organism evidence="2 3">
    <name type="scientific">Sphingomonas gei</name>
    <dbReference type="NCBI Taxonomy" id="1395960"/>
    <lineage>
        <taxon>Bacteria</taxon>
        <taxon>Pseudomonadati</taxon>
        <taxon>Pseudomonadota</taxon>
        <taxon>Alphaproteobacteria</taxon>
        <taxon>Sphingomonadales</taxon>
        <taxon>Sphingomonadaceae</taxon>
        <taxon>Sphingomonas</taxon>
    </lineage>
</organism>
<protein>
    <recommendedName>
        <fullName evidence="4">Lipoprotein</fullName>
    </recommendedName>
</protein>
<dbReference type="PROSITE" id="PS51257">
    <property type="entry name" value="PROKAR_LIPOPROTEIN"/>
    <property type="match status" value="1"/>
</dbReference>
<gene>
    <name evidence="2" type="ORF">E5A73_09005</name>
</gene>